<dbReference type="SUPFAM" id="SSF82714">
    <property type="entry name" value="Multidrug efflux transporter AcrB TolC docking domain, DN and DC subdomains"/>
    <property type="match status" value="2"/>
</dbReference>
<dbReference type="Gene3D" id="3.30.70.1320">
    <property type="entry name" value="Multidrug efflux transporter AcrB pore domain like"/>
    <property type="match status" value="2"/>
</dbReference>
<organism evidence="3 4">
    <name type="scientific">Terrisporobacter muris</name>
    <dbReference type="NCBI Taxonomy" id="2963284"/>
    <lineage>
        <taxon>Bacteria</taxon>
        <taxon>Bacillati</taxon>
        <taxon>Bacillota</taxon>
        <taxon>Clostridia</taxon>
        <taxon>Peptostreptococcales</taxon>
        <taxon>Peptostreptococcaceae</taxon>
        <taxon>Terrisporobacter</taxon>
    </lineage>
</organism>
<protein>
    <submittedName>
        <fullName evidence="3">Efflux RND transporter permease subunit</fullName>
    </submittedName>
</protein>
<feature type="transmembrane region" description="Helical" evidence="2">
    <location>
        <begin position="1106"/>
        <end position="1131"/>
    </location>
</feature>
<dbReference type="SUPFAM" id="SSF82866">
    <property type="entry name" value="Multidrug efflux transporter AcrB transmembrane domain"/>
    <property type="match status" value="2"/>
</dbReference>
<feature type="transmembrane region" description="Helical" evidence="2">
    <location>
        <begin position="1054"/>
        <end position="1073"/>
    </location>
</feature>
<keyword evidence="2" id="KW-0472">Membrane</keyword>
<name>A0A9X2S286_9FIRM</name>
<dbReference type="RefSeq" id="WP_257560519.1">
    <property type="nucleotide sequence ID" value="NZ_JANKBY010000169.1"/>
</dbReference>
<dbReference type="Gene3D" id="3.30.70.1440">
    <property type="entry name" value="Multidrug efflux transporter AcrB pore domain"/>
    <property type="match status" value="1"/>
</dbReference>
<feature type="transmembrane region" description="Helical" evidence="2">
    <location>
        <begin position="723"/>
        <end position="741"/>
    </location>
</feature>
<feature type="transmembrane region" description="Helical" evidence="2">
    <location>
        <begin position="1152"/>
        <end position="1177"/>
    </location>
</feature>
<feature type="transmembrane region" description="Helical" evidence="2">
    <location>
        <begin position="563"/>
        <end position="583"/>
    </location>
</feature>
<keyword evidence="2" id="KW-1133">Transmembrane helix</keyword>
<feature type="coiled-coil region" evidence="1">
    <location>
        <begin position="181"/>
        <end position="230"/>
    </location>
</feature>
<evidence type="ECO:0000313" key="3">
    <source>
        <dbReference type="EMBL" id="MCR1823634.1"/>
    </source>
</evidence>
<feature type="transmembrane region" description="Helical" evidence="2">
    <location>
        <begin position="1183"/>
        <end position="1206"/>
    </location>
</feature>
<keyword evidence="2" id="KW-0812">Transmembrane</keyword>
<proteinExistence type="predicted"/>
<dbReference type="Gene3D" id="1.20.1640.10">
    <property type="entry name" value="Multidrug efflux transporter AcrB transmembrane domain"/>
    <property type="match status" value="3"/>
</dbReference>
<keyword evidence="1" id="KW-0175">Coiled coil</keyword>
<feature type="transmembrane region" description="Helical" evidence="2">
    <location>
        <begin position="12"/>
        <end position="31"/>
    </location>
</feature>
<dbReference type="EMBL" id="JANKBY010000169">
    <property type="protein sequence ID" value="MCR1823634.1"/>
    <property type="molecule type" value="Genomic_DNA"/>
</dbReference>
<evidence type="ECO:0000256" key="1">
    <source>
        <dbReference type="SAM" id="Coils"/>
    </source>
</evidence>
<dbReference type="PRINTS" id="PR00702">
    <property type="entry name" value="ACRIFLAVINRP"/>
</dbReference>
<dbReference type="InterPro" id="IPR027463">
    <property type="entry name" value="AcrB_DN_DC_subdom"/>
</dbReference>
<dbReference type="GO" id="GO:0042910">
    <property type="term" value="F:xenobiotic transmembrane transporter activity"/>
    <property type="evidence" value="ECO:0007669"/>
    <property type="project" value="TreeGrafter"/>
</dbReference>
<reference evidence="3" key="1">
    <citation type="submission" date="2022-07" db="EMBL/GenBank/DDBJ databases">
        <title>Enhanced cultured diversity of the mouse gut microbiota enables custom-made synthetic communities.</title>
        <authorList>
            <person name="Afrizal A."/>
        </authorList>
    </citation>
    <scope>NUCLEOTIDE SEQUENCE</scope>
    <source>
        <strain evidence="3">DSM 29186</strain>
    </source>
</reference>
<evidence type="ECO:0000256" key="2">
    <source>
        <dbReference type="SAM" id="Phobius"/>
    </source>
</evidence>
<accession>A0A9X2S286</accession>
<dbReference type="PANTHER" id="PTHR32063">
    <property type="match status" value="1"/>
</dbReference>
<dbReference type="Gene3D" id="3.30.2090.10">
    <property type="entry name" value="Multidrug efflux transporter AcrB TolC docking domain, DN and DC subdomains"/>
    <property type="match status" value="3"/>
</dbReference>
<dbReference type="PANTHER" id="PTHR32063:SF0">
    <property type="entry name" value="SWARMING MOTILITY PROTEIN SWRC"/>
    <property type="match status" value="1"/>
</dbReference>
<feature type="transmembrane region" description="Helical" evidence="2">
    <location>
        <begin position="589"/>
        <end position="614"/>
    </location>
</feature>
<dbReference type="Proteomes" id="UP001140817">
    <property type="component" value="Unassembled WGS sequence"/>
</dbReference>
<dbReference type="InterPro" id="IPR001036">
    <property type="entry name" value="Acrflvin-R"/>
</dbReference>
<dbReference type="Gene3D" id="3.30.70.1430">
    <property type="entry name" value="Multidrug efflux transporter AcrB pore domain"/>
    <property type="match status" value="2"/>
</dbReference>
<comment type="caution">
    <text evidence="3">The sequence shown here is derived from an EMBL/GenBank/DDBJ whole genome shotgun (WGS) entry which is preliminary data.</text>
</comment>
<feature type="coiled-coil region" evidence="1">
    <location>
        <begin position="277"/>
        <end position="391"/>
    </location>
</feature>
<dbReference type="Pfam" id="PF00873">
    <property type="entry name" value="ACR_tran"/>
    <property type="match status" value="2"/>
</dbReference>
<feature type="transmembrane region" description="Helical" evidence="2">
    <location>
        <begin position="532"/>
        <end position="556"/>
    </location>
</feature>
<keyword evidence="4" id="KW-1185">Reference proteome</keyword>
<evidence type="ECO:0000313" key="4">
    <source>
        <dbReference type="Proteomes" id="UP001140817"/>
    </source>
</evidence>
<feature type="transmembrane region" description="Helical" evidence="2">
    <location>
        <begin position="1080"/>
        <end position="1100"/>
    </location>
</feature>
<feature type="transmembrane region" description="Helical" evidence="2">
    <location>
        <begin position="634"/>
        <end position="654"/>
    </location>
</feature>
<gene>
    <name evidence="3" type="ORF">NSA58_12630</name>
</gene>
<sequence>MKYLLPKFSVRKPLTVFVSVIMVLMLGFVSFTKMTPDLLPSIDLPYVIAMTTYPGSSPEKIETTVTKPIEQAVATTNGIKNVTSVSNENYSVVILEFNQDTNMDTAMLDLNGKIDLIKDSLEDGVGETTLMQLNPDMMPVMTLSVDVNDMNIEEVSTYVNNEIIPKFERINGVASVSGVGLVEKQLEISLNKNKIDELNNKLKSSVTSELNKQQSQLNSAKSEIQNGKAALEKQSSIQMKKLLEASSQLQSGISQLESMAGILNSTGSSKEDLEKYISSATTTLNDTKSKLKELKKQLNNLPDDSDVHKEKLQEDIEGLEGIITSLEKAIVNAGQGISAVDSLETLKKQQQELENAKLTLSQELTKATVQLSVSESQIKSAETQLNEARKQALDSADITDKITPETINQILSAENFSMPAGYISDDDTEYSVKVGDKFTSINEVKNLILFSMDGIGDVHLKDIANVKVSDNSSDNYTNINGNAGVMLSFQKTSTASTTKVCNEINKVINDLNGTNNKLHILSLMDQGVYIDFIVSSVLQNLVYGGILAILVLLVFLKSIKPTIVIAFSIPISLLFAIVLMYFSGVTLNIISLSGLALGVGMLVDNSIVVIENIYRLRNKGMNKFKAAVYGAKQVSGAIFASTLTTICVFLPIVFTEGITRQLFTDMGLTIAYSLIASLIVALTLVPCMASNLLSNVDEKTHPLFDKIIDAYEKLLRLCLKFKPVVLCLSVGLLVLAAFATTKIGTSFMPEMDSPQMMATINIDSDFSKEEARDITDKVVKQVLTIDDVEGIGAIDSSTSMSFGSSSNNPNNMSAYIILKDDKKKSNDEISEEIKEKTKSLDCEVTVSSSSMDTSSLGGSGLQIIVKGDDLDKLKDISDDLVNLLSNVEGTTNIDGGMGVSTKEERIIINKNKAMKYGLTVAQVFQQISSKLSTETTSTTLTIDSEDYPVIIVNHDTSNLEELRNVEISGTKGTESVSVKLKDICSIEMADTPTSINHDNQTRYISVTAGIDSKHNIGLVSKEVQSKLDSYKTPIGYEIEIAGETESINQAISDLVKMIALAISFIYLIMVAQFQSLLSPFIVMFTIPLAFTGGLLALIITGQELSVISMLGFLVLAGVVVNNGIVFVDYVNQLRINGLGKKEAIVEAGRTRIRPILMTALTTILAMSTMAMGVGMGAEMTQPLAIVTIGGLTYATLLTLFIVPTLYDIFHRRKELRQIIIDEED</sequence>
<dbReference type="AlphaFoldDB" id="A0A9X2S286"/>
<feature type="transmembrane region" description="Helical" evidence="2">
    <location>
        <begin position="666"/>
        <end position="685"/>
    </location>
</feature>
<dbReference type="GO" id="GO:0005886">
    <property type="term" value="C:plasma membrane"/>
    <property type="evidence" value="ECO:0007669"/>
    <property type="project" value="TreeGrafter"/>
</dbReference>
<dbReference type="SUPFAM" id="SSF82693">
    <property type="entry name" value="Multidrug efflux transporter AcrB pore domain, PN1, PN2, PC1 and PC2 subdomains"/>
    <property type="match status" value="2"/>
</dbReference>